<protein>
    <submittedName>
        <fullName evidence="1">Uncharacterized protein</fullName>
    </submittedName>
</protein>
<dbReference type="EMBL" id="QCXQ01000002">
    <property type="protein sequence ID" value="PWG00082.1"/>
    <property type="molecule type" value="Genomic_DNA"/>
</dbReference>
<dbReference type="RefSeq" id="WP_109250029.1">
    <property type="nucleotide sequence ID" value="NZ_QCXQ01000002.1"/>
</dbReference>
<name>A0A2V1MZ44_9LACO</name>
<reference evidence="1 2" key="1">
    <citation type="journal article" date="2018" name="Int. J. Syst. Evol. Microbiol.">
        <title>Lactobacillus bambusae sp. nov., isolated from a traditional fermented Ma-bamboo shoots of Taiwan.</title>
        <authorList>
            <person name="Wang L.-T."/>
        </authorList>
    </citation>
    <scope>NUCLEOTIDE SEQUENCE [LARGE SCALE GENOMIC DNA]</scope>
    <source>
        <strain evidence="1 2">BS-W1</strain>
    </source>
</reference>
<dbReference type="OrthoDB" id="2313946at2"/>
<dbReference type="AlphaFoldDB" id="A0A2V1MZ44"/>
<organism evidence="1 2">
    <name type="scientific">Levilactobacillus bambusae</name>
    <dbReference type="NCBI Taxonomy" id="2024736"/>
    <lineage>
        <taxon>Bacteria</taxon>
        <taxon>Bacillati</taxon>
        <taxon>Bacillota</taxon>
        <taxon>Bacilli</taxon>
        <taxon>Lactobacillales</taxon>
        <taxon>Lactobacillaceae</taxon>
        <taxon>Levilactobacillus</taxon>
    </lineage>
</organism>
<accession>A0A2V1MZ44</accession>
<sequence>MDEISEDLNHAYNDQLLIDVFPKNQSIVYTGRVLALDYTGVVLRTYDDYGLTDGAVYLSLDVIDWIDFDSDDLDRMNFRIRVAKSDLVEPVQIEIPFDSMSGLMTQITSWSMANQQVIMLMQNDDPAYYEGIVTDVMLDEAILQTVNKFDFLNQPSLVIPFDSISVIEFSGKELTMESTANDTIAKKDHVDKLVFESRSGIADSLADHVDSEQLLMITPQQHTDMSYVGTVAALNQEAVLLKLVDMVGQFGGYVLIARRNIASVTTASDYLTSMQVYVMINEVLGTASQPVLNDERLFDSTDDLFLELISQAVHFNRLVRIRMHDGQNELIYPLSLQNDQLDYAVVDGSEILSMRNKPVSIREIDELAFDYLDVYLVTKENQSNGL</sequence>
<keyword evidence="2" id="KW-1185">Reference proteome</keyword>
<dbReference type="Proteomes" id="UP000245080">
    <property type="component" value="Unassembled WGS sequence"/>
</dbReference>
<comment type="caution">
    <text evidence="1">The sequence shown here is derived from an EMBL/GenBank/DDBJ whole genome shotgun (WGS) entry which is preliminary data.</text>
</comment>
<gene>
    <name evidence="1" type="ORF">DCM90_03865</name>
</gene>
<evidence type="ECO:0000313" key="2">
    <source>
        <dbReference type="Proteomes" id="UP000245080"/>
    </source>
</evidence>
<proteinExistence type="predicted"/>
<evidence type="ECO:0000313" key="1">
    <source>
        <dbReference type="EMBL" id="PWG00082.1"/>
    </source>
</evidence>